<name>A0ABD6F4H9_9BILA</name>
<protein>
    <recommendedName>
        <fullName evidence="4">Nematode cuticle collagen N-terminal domain-containing protein</fullName>
    </recommendedName>
</protein>
<evidence type="ECO:0000313" key="2">
    <source>
        <dbReference type="EMBL" id="MFH4985082.1"/>
    </source>
</evidence>
<organism evidence="2 3">
    <name type="scientific">Gnathostoma spinigerum</name>
    <dbReference type="NCBI Taxonomy" id="75299"/>
    <lineage>
        <taxon>Eukaryota</taxon>
        <taxon>Metazoa</taxon>
        <taxon>Ecdysozoa</taxon>
        <taxon>Nematoda</taxon>
        <taxon>Chromadorea</taxon>
        <taxon>Rhabditida</taxon>
        <taxon>Spirurina</taxon>
        <taxon>Gnathostomatomorpha</taxon>
        <taxon>Gnathostomatoidea</taxon>
        <taxon>Gnathostomatidae</taxon>
        <taxon>Gnathostoma</taxon>
    </lineage>
</organism>
<accession>A0ABD6F4H9</accession>
<evidence type="ECO:0000313" key="3">
    <source>
        <dbReference type="Proteomes" id="UP001608902"/>
    </source>
</evidence>
<comment type="caution">
    <text evidence="2">The sequence shown here is derived from an EMBL/GenBank/DDBJ whole genome shotgun (WGS) entry which is preliminary data.</text>
</comment>
<dbReference type="AlphaFoldDB" id="A0ABD6F4H9"/>
<reference evidence="2 3" key="1">
    <citation type="submission" date="2024-08" db="EMBL/GenBank/DDBJ databases">
        <title>Gnathostoma spinigerum genome.</title>
        <authorList>
            <person name="Gonzalez-Bertolin B."/>
            <person name="Monzon S."/>
            <person name="Zaballos A."/>
            <person name="Jimenez P."/>
            <person name="Dekumyoy P."/>
            <person name="Varona S."/>
            <person name="Cuesta I."/>
            <person name="Sumanam S."/>
            <person name="Adisakwattana P."/>
            <person name="Gasser R.B."/>
            <person name="Hernandez-Gonzalez A."/>
            <person name="Young N.D."/>
            <person name="Perteguer M.J."/>
        </authorList>
    </citation>
    <scope>NUCLEOTIDE SEQUENCE [LARGE SCALE GENOMIC DNA]</scope>
    <source>
        <strain evidence="2">AL3</strain>
        <tissue evidence="2">Liver</tissue>
    </source>
</reference>
<feature type="region of interest" description="Disordered" evidence="1">
    <location>
        <begin position="68"/>
        <end position="89"/>
    </location>
</feature>
<evidence type="ECO:0008006" key="4">
    <source>
        <dbReference type="Google" id="ProtNLM"/>
    </source>
</evidence>
<evidence type="ECO:0000256" key="1">
    <source>
        <dbReference type="SAM" id="MobiDB-lite"/>
    </source>
</evidence>
<proteinExistence type="predicted"/>
<feature type="non-terminal residue" evidence="2">
    <location>
        <position position="89"/>
    </location>
</feature>
<dbReference type="EMBL" id="JBGFUD010031940">
    <property type="protein sequence ID" value="MFH4985082.1"/>
    <property type="molecule type" value="Genomic_DNA"/>
</dbReference>
<gene>
    <name evidence="2" type="ORF">AB6A40_011791</name>
</gene>
<sequence>MGEIRDIYNLAMVDMDEFNAITDSAWSGIMQLEFHQLGSKNMGHFLTTTFGSSGRAKRSMVCNCAPKVGDCPPGPPGPPGDAGEDGEDG</sequence>
<keyword evidence="3" id="KW-1185">Reference proteome</keyword>
<dbReference type="Proteomes" id="UP001608902">
    <property type="component" value="Unassembled WGS sequence"/>
</dbReference>